<dbReference type="Pfam" id="PF14031">
    <property type="entry name" value="D-ser_dehydrat"/>
    <property type="match status" value="1"/>
</dbReference>
<protein>
    <submittedName>
        <fullName evidence="2">Amino acid deaminase</fullName>
    </submittedName>
</protein>
<sequence>MPGPAPATIDTDEIMALADRSVDWSDKGMPPACWGESVREVSARRLPLSRFPTPLLTLSAPALRHNLATMAGWCAERGLELAPHGKTTMAPQLWAEQLAAGAWAITLANLPQLAVARAFGVSRVLVANAVISPLTLRWISDELAVDRSAQVLTWADDVRTVELMEAALAAHAPTHGAAYRPVDVLVELGGTGGRTGARDVPTALRIARAVAGAPHLRLAGVAGYEGVLSHDSDEHGLTVVRDYLTTLRDAHRLIATEALYPEDVEPVVSAGGSAYFDVVAEVLAPLTTEGVRVVLRSGAYLTHDDGLYRQLSPLGARPRTTGPALRSALHAWVRVSSQPEPGLALFDAGKRDLPFDEGLPEVQLRRGRADGQPAEPIHGVSVVALNDQHGFLRFDPDGPAPVWIGDELRLGVSHPCTAFDKWGLIPVVDDADAPDPVVVDLIRTYF</sequence>
<evidence type="ECO:0000259" key="1">
    <source>
        <dbReference type="SMART" id="SM01119"/>
    </source>
</evidence>
<dbReference type="SUPFAM" id="SSF51419">
    <property type="entry name" value="PLP-binding barrel"/>
    <property type="match status" value="1"/>
</dbReference>
<comment type="caution">
    <text evidence="2">The sequence shown here is derived from an EMBL/GenBank/DDBJ whole genome shotgun (WGS) entry which is preliminary data.</text>
</comment>
<accession>A0ABP6ZM99</accession>
<dbReference type="PANTHER" id="PTHR28004:SF8">
    <property type="entry name" value="D-SERINE DEAMINASE"/>
    <property type="match status" value="1"/>
</dbReference>
<dbReference type="Proteomes" id="UP001501490">
    <property type="component" value="Unassembled WGS sequence"/>
</dbReference>
<dbReference type="SMART" id="SM01119">
    <property type="entry name" value="D-ser_dehydrat"/>
    <property type="match status" value="1"/>
</dbReference>
<dbReference type="InterPro" id="IPR029066">
    <property type="entry name" value="PLP-binding_barrel"/>
</dbReference>
<dbReference type="InterPro" id="IPR042208">
    <property type="entry name" value="D-ser_dehydrat-like_sf"/>
</dbReference>
<dbReference type="PANTHER" id="PTHR28004">
    <property type="entry name" value="ZGC:162816-RELATED"/>
    <property type="match status" value="1"/>
</dbReference>
<gene>
    <name evidence="2" type="ORF">GCM10022236_13900</name>
</gene>
<dbReference type="InterPro" id="IPR051466">
    <property type="entry name" value="D-amino_acid_metab_enzyme"/>
</dbReference>
<dbReference type="Gene3D" id="3.20.20.10">
    <property type="entry name" value="Alanine racemase"/>
    <property type="match status" value="1"/>
</dbReference>
<dbReference type="RefSeq" id="WP_344802758.1">
    <property type="nucleotide sequence ID" value="NZ_BAABAB010000009.1"/>
</dbReference>
<feature type="domain" description="D-serine dehydratase-like" evidence="1">
    <location>
        <begin position="328"/>
        <end position="429"/>
    </location>
</feature>
<dbReference type="Gene3D" id="2.40.37.20">
    <property type="entry name" value="D-serine dehydratase-like domain"/>
    <property type="match status" value="1"/>
</dbReference>
<organism evidence="2 3">
    <name type="scientific">Microlunatus ginsengisoli</name>
    <dbReference type="NCBI Taxonomy" id="363863"/>
    <lineage>
        <taxon>Bacteria</taxon>
        <taxon>Bacillati</taxon>
        <taxon>Actinomycetota</taxon>
        <taxon>Actinomycetes</taxon>
        <taxon>Propionibacteriales</taxon>
        <taxon>Propionibacteriaceae</taxon>
        <taxon>Microlunatus</taxon>
    </lineage>
</organism>
<proteinExistence type="predicted"/>
<keyword evidence="3" id="KW-1185">Reference proteome</keyword>
<evidence type="ECO:0000313" key="2">
    <source>
        <dbReference type="EMBL" id="GAA3613260.1"/>
    </source>
</evidence>
<name>A0ABP6ZM99_9ACTN</name>
<dbReference type="EMBL" id="BAABAB010000009">
    <property type="protein sequence ID" value="GAA3613260.1"/>
    <property type="molecule type" value="Genomic_DNA"/>
</dbReference>
<reference evidence="3" key="1">
    <citation type="journal article" date="2019" name="Int. J. Syst. Evol. Microbiol.">
        <title>The Global Catalogue of Microorganisms (GCM) 10K type strain sequencing project: providing services to taxonomists for standard genome sequencing and annotation.</title>
        <authorList>
            <consortium name="The Broad Institute Genomics Platform"/>
            <consortium name="The Broad Institute Genome Sequencing Center for Infectious Disease"/>
            <person name="Wu L."/>
            <person name="Ma J."/>
        </authorList>
    </citation>
    <scope>NUCLEOTIDE SEQUENCE [LARGE SCALE GENOMIC DNA]</scope>
    <source>
        <strain evidence="3">JCM 16929</strain>
    </source>
</reference>
<evidence type="ECO:0000313" key="3">
    <source>
        <dbReference type="Proteomes" id="UP001501490"/>
    </source>
</evidence>
<dbReference type="InterPro" id="IPR026956">
    <property type="entry name" value="D-ser_dehydrat-like_dom"/>
</dbReference>